<evidence type="ECO:0000313" key="7">
    <source>
        <dbReference type="Proteomes" id="UP000000628"/>
    </source>
</evidence>
<dbReference type="STRING" id="471856.Jden_1220"/>
<keyword evidence="7" id="KW-1185">Reference proteome</keyword>
<dbReference type="PRINTS" id="PR00419">
    <property type="entry name" value="ADXRDTASE"/>
</dbReference>
<dbReference type="NCBIfam" id="TIGR01317">
    <property type="entry name" value="GOGAT_sm_gam"/>
    <property type="match status" value="1"/>
</dbReference>
<dbReference type="Gene3D" id="3.40.50.720">
    <property type="entry name" value="NAD(P)-binding Rossmann-like Domain"/>
    <property type="match status" value="1"/>
</dbReference>
<evidence type="ECO:0000256" key="1">
    <source>
        <dbReference type="ARBA" id="ARBA00022605"/>
    </source>
</evidence>
<dbReference type="Proteomes" id="UP000000628">
    <property type="component" value="Chromosome"/>
</dbReference>
<dbReference type="SUPFAM" id="SSF46548">
    <property type="entry name" value="alpha-helical ferredoxin"/>
    <property type="match status" value="1"/>
</dbReference>
<dbReference type="eggNOG" id="COG0493">
    <property type="taxonomic scope" value="Bacteria"/>
</dbReference>
<dbReference type="InterPro" id="IPR009051">
    <property type="entry name" value="Helical_ferredxn"/>
</dbReference>
<keyword evidence="1" id="KW-0028">Amino-acid biosynthesis</keyword>
<keyword evidence="3" id="KW-0314">Glutamate biosynthesis</keyword>
<evidence type="ECO:0000256" key="3">
    <source>
        <dbReference type="ARBA" id="ARBA00023164"/>
    </source>
</evidence>
<dbReference type="PANTHER" id="PTHR43100:SF1">
    <property type="entry name" value="GLUTAMATE SYNTHASE [NADPH] SMALL CHAIN"/>
    <property type="match status" value="1"/>
</dbReference>
<protein>
    <submittedName>
        <fullName evidence="6">Glutamate synthase, NADH/NADPH, small subunit</fullName>
    </submittedName>
</protein>
<dbReference type="GO" id="GO:0051536">
    <property type="term" value="F:iron-sulfur cluster binding"/>
    <property type="evidence" value="ECO:0007669"/>
    <property type="project" value="InterPro"/>
</dbReference>
<evidence type="ECO:0000313" key="6">
    <source>
        <dbReference type="EMBL" id="ACV08876.1"/>
    </source>
</evidence>
<evidence type="ECO:0000256" key="2">
    <source>
        <dbReference type="ARBA" id="ARBA00023002"/>
    </source>
</evidence>
<dbReference type="RefSeq" id="WP_015771504.1">
    <property type="nucleotide sequence ID" value="NC_013174.1"/>
</dbReference>
<keyword evidence="2" id="KW-0560">Oxidoreductase</keyword>
<dbReference type="PANTHER" id="PTHR43100">
    <property type="entry name" value="GLUTAMATE SYNTHASE [NADPH] SMALL CHAIN"/>
    <property type="match status" value="1"/>
</dbReference>
<dbReference type="Pfam" id="PF07992">
    <property type="entry name" value="Pyr_redox_2"/>
    <property type="match status" value="1"/>
</dbReference>
<dbReference type="InterPro" id="IPR006005">
    <property type="entry name" value="Glut_synth_ssu1"/>
</dbReference>
<dbReference type="OrthoDB" id="9803192at2"/>
<gene>
    <name evidence="6" type="ordered locus">Jden_1220</name>
</gene>
<dbReference type="InterPro" id="IPR017896">
    <property type="entry name" value="4Fe4S_Fe-S-bd"/>
</dbReference>
<comment type="pathway">
    <text evidence="4">Amino-acid biosynthesis.</text>
</comment>
<sequence>MADPRGFLKVRERELPGYRPVSVRLMDYADVMVKRDPTSPYLARQASRCMDCGIPFCHQGCPLGNLIPDWNDLVRRGLWREASDRLHATNNFPEFTGRVCPAPCEDSCVLGISQPAVTIKNIEVSIVDEAFRQGFLPPVVPERLSGKTVAVIGSGPAGLAAAQQLTRSGHTVVVFERDEAVGGLLRFGIPDFKLEKHHIDRRIEQMVAEGTRFRVSTQVGVDVSWAEVYETFDAVVVATGAPVPRDLPLPGRDLGGIHFAMDYLVRSNRQCRGSEVSDPIDARGKHVIVIGGGDTGSDCIGTALRQGAASVTNLAIGVEPPKVRPESEPWPVTPRLFEVSSSHEEGGSREFLASTVEFVGSHGQVEALRVATTEYLSDGRRVPTAGTERDLPADLVLIALGFTGAETDTFVDSAALSCDKRGRIARTDEYESSMPGVFVAGDAGRGQSLIVWAIAEGRAAAASVDEYLQGGTELPRPVKASTMALRP</sequence>
<dbReference type="HOGENOM" id="CLU_000422_3_1_11"/>
<evidence type="ECO:0000256" key="4">
    <source>
        <dbReference type="ARBA" id="ARBA00029440"/>
    </source>
</evidence>
<name>C7R419_JONDD</name>
<dbReference type="GO" id="GO:0016639">
    <property type="term" value="F:oxidoreductase activity, acting on the CH-NH2 group of donors, NAD or NADP as acceptor"/>
    <property type="evidence" value="ECO:0007669"/>
    <property type="project" value="InterPro"/>
</dbReference>
<dbReference type="InterPro" id="IPR051394">
    <property type="entry name" value="Glutamate_Synthase"/>
</dbReference>
<dbReference type="GO" id="GO:0006537">
    <property type="term" value="P:glutamate biosynthetic process"/>
    <property type="evidence" value="ECO:0007669"/>
    <property type="project" value="UniProtKB-KW"/>
</dbReference>
<dbReference type="AlphaFoldDB" id="C7R419"/>
<dbReference type="EMBL" id="CP001706">
    <property type="protein sequence ID" value="ACV08876.1"/>
    <property type="molecule type" value="Genomic_DNA"/>
</dbReference>
<evidence type="ECO:0000259" key="5">
    <source>
        <dbReference type="PROSITE" id="PS51379"/>
    </source>
</evidence>
<dbReference type="Gene3D" id="1.10.1060.10">
    <property type="entry name" value="Alpha-helical ferredoxin"/>
    <property type="match status" value="1"/>
</dbReference>
<dbReference type="InterPro" id="IPR023753">
    <property type="entry name" value="FAD/NAD-binding_dom"/>
</dbReference>
<accession>C7R419</accession>
<dbReference type="SUPFAM" id="SSF51971">
    <property type="entry name" value="Nucleotide-binding domain"/>
    <property type="match status" value="2"/>
</dbReference>
<reference evidence="6 7" key="1">
    <citation type="journal article" date="2009" name="Stand. Genomic Sci.">
        <title>Complete genome sequence of Jonesia denitrificans type strain (Prevot 55134).</title>
        <authorList>
            <person name="Pukall R."/>
            <person name="Gehrich-Schroter G."/>
            <person name="Lapidus A."/>
            <person name="Nolan M."/>
            <person name="Glavina Del Rio T."/>
            <person name="Lucas S."/>
            <person name="Chen F."/>
            <person name="Tice H."/>
            <person name="Pitluck S."/>
            <person name="Cheng J.F."/>
            <person name="Copeland A."/>
            <person name="Saunders E."/>
            <person name="Brettin T."/>
            <person name="Detter J.C."/>
            <person name="Bruce D."/>
            <person name="Goodwin L."/>
            <person name="Pati A."/>
            <person name="Ivanova N."/>
            <person name="Mavromatis K."/>
            <person name="Ovchinnikova G."/>
            <person name="Chen A."/>
            <person name="Palaniappan K."/>
            <person name="Land M."/>
            <person name="Hauser L."/>
            <person name="Chang Y.J."/>
            <person name="Jeffries C.D."/>
            <person name="Chain P."/>
            <person name="Goker M."/>
            <person name="Bristow J."/>
            <person name="Eisen J.A."/>
            <person name="Markowitz V."/>
            <person name="Hugenholtz P."/>
            <person name="Kyrpides N.C."/>
            <person name="Klenk H.P."/>
            <person name="Han C."/>
        </authorList>
    </citation>
    <scope>NUCLEOTIDE SEQUENCE [LARGE SCALE GENOMIC DNA]</scope>
    <source>
        <strain evidence="7">ATCC 14870 / DSM 20603 / BCRC 15368 / CIP 55.134 / JCM 11481 / NBRC 15587 / NCTC 10816 / Prevot 55134</strain>
    </source>
</reference>
<dbReference type="InterPro" id="IPR028261">
    <property type="entry name" value="DPD_II"/>
</dbReference>
<dbReference type="KEGG" id="jde:Jden_1220"/>
<organism evidence="6 7">
    <name type="scientific">Jonesia denitrificans (strain ATCC 14870 / DSM 20603 / BCRC 15368 / CIP 55.134 / JCM 11481 / NBRC 15587 / NCTC 10816 / Prevot 55134)</name>
    <name type="common">Listeria denitrificans</name>
    <dbReference type="NCBI Taxonomy" id="471856"/>
    <lineage>
        <taxon>Bacteria</taxon>
        <taxon>Bacillati</taxon>
        <taxon>Actinomycetota</taxon>
        <taxon>Actinomycetes</taxon>
        <taxon>Micrococcales</taxon>
        <taxon>Jonesiaceae</taxon>
        <taxon>Jonesia</taxon>
    </lineage>
</organism>
<feature type="domain" description="4Fe-4S ferredoxin-type" evidence="5">
    <location>
        <begin position="40"/>
        <end position="71"/>
    </location>
</feature>
<proteinExistence type="predicted"/>
<dbReference type="InterPro" id="IPR036188">
    <property type="entry name" value="FAD/NAD-bd_sf"/>
</dbReference>
<dbReference type="PROSITE" id="PS51379">
    <property type="entry name" value="4FE4S_FER_2"/>
    <property type="match status" value="1"/>
</dbReference>
<dbReference type="Gene3D" id="3.50.50.60">
    <property type="entry name" value="FAD/NAD(P)-binding domain"/>
    <property type="match status" value="1"/>
</dbReference>
<dbReference type="Pfam" id="PF14691">
    <property type="entry name" value="Fer4_20"/>
    <property type="match status" value="1"/>
</dbReference>